<dbReference type="EMBL" id="CP000825">
    <property type="protein sequence ID" value="ABV50909.1"/>
    <property type="molecule type" value="Genomic_DNA"/>
</dbReference>
<protein>
    <submittedName>
        <fullName evidence="1">Uncharacterized protein</fullName>
    </submittedName>
</protein>
<gene>
    <name evidence="1" type="ordered locus">P9215_12941</name>
</gene>
<proteinExistence type="predicted"/>
<reference evidence="1 2" key="1">
    <citation type="journal article" date="2007" name="PLoS Genet.">
        <title>Patterns and implications of gene gain and loss in the evolution of Prochlorococcus.</title>
        <authorList>
            <person name="Kettler G.C."/>
            <person name="Martiny A.C."/>
            <person name="Huang K."/>
            <person name="Zucker J."/>
            <person name="Coleman M.L."/>
            <person name="Rodrigue S."/>
            <person name="Chen F."/>
            <person name="Lapidus A."/>
            <person name="Ferriera S."/>
            <person name="Johnson J."/>
            <person name="Steglich C."/>
            <person name="Church G.M."/>
            <person name="Richardson P."/>
            <person name="Chisholm S.W."/>
        </authorList>
    </citation>
    <scope>NUCLEOTIDE SEQUENCE [LARGE SCALE GENOMIC DNA]</scope>
    <source>
        <strain evidence="1 2">MIT 9215</strain>
    </source>
</reference>
<dbReference type="eggNOG" id="ENOG50321ZH">
    <property type="taxonomic scope" value="Bacteria"/>
</dbReference>
<dbReference type="HOGENOM" id="CLU_3010668_0_0_3"/>
<dbReference type="AlphaFoldDB" id="A8G5M8"/>
<evidence type="ECO:0000313" key="2">
    <source>
        <dbReference type="Proteomes" id="UP000002014"/>
    </source>
</evidence>
<name>A8G5M8_PROM2</name>
<dbReference type="KEGG" id="pmh:P9215_12941"/>
<accession>A8G5M8</accession>
<dbReference type="STRING" id="93060.P9215_12941"/>
<dbReference type="Proteomes" id="UP000002014">
    <property type="component" value="Chromosome"/>
</dbReference>
<evidence type="ECO:0000313" key="1">
    <source>
        <dbReference type="EMBL" id="ABV50909.1"/>
    </source>
</evidence>
<sequence>MTCGNPIKHKLQNVFDNWLDMFSVERKLSDEQIECIQFGICDYAPRQVEEVPFFHY</sequence>
<dbReference type="RefSeq" id="WP_012007976.1">
    <property type="nucleotide sequence ID" value="NC_009840.1"/>
</dbReference>
<organism evidence="1 2">
    <name type="scientific">Prochlorococcus marinus (strain MIT 9215)</name>
    <dbReference type="NCBI Taxonomy" id="93060"/>
    <lineage>
        <taxon>Bacteria</taxon>
        <taxon>Bacillati</taxon>
        <taxon>Cyanobacteriota</taxon>
        <taxon>Cyanophyceae</taxon>
        <taxon>Synechococcales</taxon>
        <taxon>Prochlorococcaceae</taxon>
        <taxon>Prochlorococcus</taxon>
    </lineage>
</organism>